<evidence type="ECO:0000256" key="1">
    <source>
        <dbReference type="ARBA" id="ARBA00009175"/>
    </source>
</evidence>
<dbReference type="GO" id="GO:1901359">
    <property type="term" value="F:tungstate binding"/>
    <property type="evidence" value="ECO:0007669"/>
    <property type="project" value="UniProtKB-ARBA"/>
</dbReference>
<keyword evidence="3 5" id="KW-0479">Metal-binding</keyword>
<evidence type="ECO:0000256" key="4">
    <source>
        <dbReference type="ARBA" id="ARBA00022729"/>
    </source>
</evidence>
<evidence type="ECO:0000256" key="2">
    <source>
        <dbReference type="ARBA" id="ARBA00022505"/>
    </source>
</evidence>
<sequence>MKRKMVALALTLLAIALVGCTNNGNSSTAGAQSTTKPELTVAAAADLTKAFTEIGKAFEVENNCTVTFSFGSTGTLSEQIANGAPFDVFAAANESVIDELDHNGHIISETRSLYALGRIGITTLKDSTIKATTMEELLNPKIKKIAIANPDHAPYGLAAKQALVSAGLWKVLEPKMVYGKNISETLTFITTGNAEAGFIALSLNDEDTLNFSLVDADMHEPLRQAIAVIEGAKEEELGKKFIEYILSDKGQKIMNTYGFVLPEE</sequence>
<evidence type="ECO:0000256" key="3">
    <source>
        <dbReference type="ARBA" id="ARBA00022723"/>
    </source>
</evidence>
<dbReference type="SUPFAM" id="SSF53850">
    <property type="entry name" value="Periplasmic binding protein-like II"/>
    <property type="match status" value="1"/>
</dbReference>
<dbReference type="InterPro" id="IPR044084">
    <property type="entry name" value="AvModA-like_subst-bd"/>
</dbReference>
<organism evidence="7 8">
    <name type="scientific">Geosporobacter subterraneus DSM 17957</name>
    <dbReference type="NCBI Taxonomy" id="1121919"/>
    <lineage>
        <taxon>Bacteria</taxon>
        <taxon>Bacillati</taxon>
        <taxon>Bacillota</taxon>
        <taxon>Clostridia</taxon>
        <taxon>Peptostreptococcales</taxon>
        <taxon>Thermotaleaceae</taxon>
        <taxon>Geosporobacter</taxon>
    </lineage>
</organism>
<dbReference type="PANTHER" id="PTHR30632:SF14">
    <property type="entry name" value="TUNGSTATE_MOLYBDATE_CHROMATE-BINDING PROTEIN MODA"/>
    <property type="match status" value="1"/>
</dbReference>
<evidence type="ECO:0000256" key="6">
    <source>
        <dbReference type="SAM" id="SignalP"/>
    </source>
</evidence>
<dbReference type="FunFam" id="3.40.190.10:FF:000035">
    <property type="entry name" value="Molybdate ABC transporter substrate-binding protein"/>
    <property type="match status" value="1"/>
</dbReference>
<dbReference type="OrthoDB" id="9785015at2"/>
<proteinExistence type="inferred from homology"/>
<reference evidence="8" key="1">
    <citation type="submission" date="2016-11" db="EMBL/GenBank/DDBJ databases">
        <authorList>
            <person name="Varghese N."/>
            <person name="Submissions S."/>
        </authorList>
    </citation>
    <scope>NUCLEOTIDE SEQUENCE [LARGE SCALE GENOMIC DNA]</scope>
    <source>
        <strain evidence="8">DSM 17957</strain>
    </source>
</reference>
<comment type="similarity">
    <text evidence="1">Belongs to the bacterial solute-binding protein ModA family.</text>
</comment>
<name>A0A1M6EL59_9FIRM</name>
<feature type="binding site" evidence="5">
    <location>
        <position position="73"/>
    </location>
    <ligand>
        <name>molybdate</name>
        <dbReference type="ChEBI" id="CHEBI:36264"/>
    </ligand>
</feature>
<evidence type="ECO:0000313" key="8">
    <source>
        <dbReference type="Proteomes" id="UP000184536"/>
    </source>
</evidence>
<feature type="binding site" evidence="5">
    <location>
        <position position="182"/>
    </location>
    <ligand>
        <name>molybdate</name>
        <dbReference type="ChEBI" id="CHEBI:36264"/>
    </ligand>
</feature>
<gene>
    <name evidence="7" type="ORF">SAMN02745975_00778</name>
</gene>
<dbReference type="Gene3D" id="3.40.190.10">
    <property type="entry name" value="Periplasmic binding protein-like II"/>
    <property type="match status" value="2"/>
</dbReference>
<protein>
    <submittedName>
        <fullName evidence="7">Molybdate transport system substrate-binding protein</fullName>
    </submittedName>
</protein>
<dbReference type="InterPro" id="IPR050682">
    <property type="entry name" value="ModA/WtpA"/>
</dbReference>
<dbReference type="Pfam" id="PF13531">
    <property type="entry name" value="SBP_bac_11"/>
    <property type="match status" value="1"/>
</dbReference>
<dbReference type="STRING" id="1121919.SAMN02745975_00778"/>
<dbReference type="PANTHER" id="PTHR30632">
    <property type="entry name" value="MOLYBDATE-BINDING PERIPLASMIC PROTEIN"/>
    <property type="match status" value="1"/>
</dbReference>
<keyword evidence="4 6" id="KW-0732">Signal</keyword>
<dbReference type="RefSeq" id="WP_110940049.1">
    <property type="nucleotide sequence ID" value="NZ_FQZV01000008.1"/>
</dbReference>
<dbReference type="EMBL" id="FQZV01000008">
    <property type="protein sequence ID" value="SHI86136.1"/>
    <property type="molecule type" value="Genomic_DNA"/>
</dbReference>
<dbReference type="AlphaFoldDB" id="A0A1M6EL59"/>
<dbReference type="PIRSF" id="PIRSF004846">
    <property type="entry name" value="ModA"/>
    <property type="match status" value="1"/>
</dbReference>
<dbReference type="InterPro" id="IPR005950">
    <property type="entry name" value="ModA"/>
</dbReference>
<dbReference type="NCBIfam" id="TIGR01256">
    <property type="entry name" value="modA"/>
    <property type="match status" value="1"/>
</dbReference>
<evidence type="ECO:0000313" key="7">
    <source>
        <dbReference type="EMBL" id="SHI86136.1"/>
    </source>
</evidence>
<feature type="signal peptide" evidence="6">
    <location>
        <begin position="1"/>
        <end position="31"/>
    </location>
</feature>
<dbReference type="GO" id="GO:0015689">
    <property type="term" value="P:molybdate ion transport"/>
    <property type="evidence" value="ECO:0007669"/>
    <property type="project" value="InterPro"/>
</dbReference>
<dbReference type="Proteomes" id="UP000184536">
    <property type="component" value="Unassembled WGS sequence"/>
</dbReference>
<feature type="chain" id="PRO_5012703082" evidence="6">
    <location>
        <begin position="32"/>
        <end position="264"/>
    </location>
</feature>
<keyword evidence="8" id="KW-1185">Reference proteome</keyword>
<dbReference type="GO" id="GO:0046872">
    <property type="term" value="F:metal ion binding"/>
    <property type="evidence" value="ECO:0007669"/>
    <property type="project" value="UniProtKB-KW"/>
</dbReference>
<dbReference type="PROSITE" id="PS51257">
    <property type="entry name" value="PROKAR_LIPOPROTEIN"/>
    <property type="match status" value="1"/>
</dbReference>
<accession>A0A1M6EL59</accession>
<dbReference type="CDD" id="cd13539">
    <property type="entry name" value="PBP2_AvModA"/>
    <property type="match status" value="1"/>
</dbReference>
<dbReference type="GO" id="GO:0030973">
    <property type="term" value="F:molybdate ion binding"/>
    <property type="evidence" value="ECO:0007669"/>
    <property type="project" value="InterPro"/>
</dbReference>
<evidence type="ECO:0000256" key="5">
    <source>
        <dbReference type="PIRSR" id="PIRSR004846-1"/>
    </source>
</evidence>
<keyword evidence="2 5" id="KW-0500">Molybdenum</keyword>